<evidence type="ECO:0000256" key="1">
    <source>
        <dbReference type="ARBA" id="ARBA00022574"/>
    </source>
</evidence>
<accession>A0A8S3VDL3</accession>
<keyword evidence="5" id="KW-0687">Ribonucleoprotein</keyword>
<dbReference type="InterPro" id="IPR019775">
    <property type="entry name" value="WD40_repeat_CS"/>
</dbReference>
<dbReference type="AlphaFoldDB" id="A0A8S3VDL3"/>
<evidence type="ECO:0000313" key="8">
    <source>
        <dbReference type="EMBL" id="CAG2253186.1"/>
    </source>
</evidence>
<keyword evidence="2" id="KW-0677">Repeat</keyword>
<keyword evidence="5" id="KW-0690">Ribosome biogenesis</keyword>
<dbReference type="PANTHER" id="PTHR19923:SF0">
    <property type="entry name" value="PLEIOTROPIC REGULATOR 1"/>
    <property type="match status" value="1"/>
</dbReference>
<dbReference type="InterPro" id="IPR015943">
    <property type="entry name" value="WD40/YVTN_repeat-like_dom_sf"/>
</dbReference>
<dbReference type="GO" id="GO:0005509">
    <property type="term" value="F:calcium ion binding"/>
    <property type="evidence" value="ECO:0007669"/>
    <property type="project" value="InterPro"/>
</dbReference>
<evidence type="ECO:0000256" key="3">
    <source>
        <dbReference type="ARBA" id="ARBA00025726"/>
    </source>
</evidence>
<dbReference type="InterPro" id="IPR045241">
    <property type="entry name" value="Prp46/PLRG1-like"/>
</dbReference>
<dbReference type="Gene3D" id="1.10.238.10">
    <property type="entry name" value="EF-hand"/>
    <property type="match status" value="1"/>
</dbReference>
<dbReference type="PROSITE" id="PS50082">
    <property type="entry name" value="WD_REPEATS_2"/>
    <property type="match status" value="2"/>
</dbReference>
<dbReference type="Proteomes" id="UP000683360">
    <property type="component" value="Unassembled WGS sequence"/>
</dbReference>
<feature type="compositionally biased region" description="Basic and acidic residues" evidence="6">
    <location>
        <begin position="131"/>
        <end position="148"/>
    </location>
</feature>
<evidence type="ECO:0000256" key="5">
    <source>
        <dbReference type="RuleBase" id="RU368027"/>
    </source>
</evidence>
<comment type="caution">
    <text evidence="8">The sequence shown here is derived from an EMBL/GenBank/DDBJ whole genome shotgun (WGS) entry which is preliminary data.</text>
</comment>
<feature type="region of interest" description="Disordered" evidence="6">
    <location>
        <begin position="99"/>
        <end position="148"/>
    </location>
</feature>
<feature type="repeat" description="WD" evidence="4">
    <location>
        <begin position="35"/>
        <end position="76"/>
    </location>
</feature>
<dbReference type="InterPro" id="IPR009292">
    <property type="entry name" value="RRP36"/>
</dbReference>
<keyword evidence="9" id="KW-1185">Reference proteome</keyword>
<dbReference type="InterPro" id="IPR011992">
    <property type="entry name" value="EF-hand-dom_pair"/>
</dbReference>
<dbReference type="EMBL" id="CAJPWZ010003145">
    <property type="protein sequence ID" value="CAG2253186.1"/>
    <property type="molecule type" value="Genomic_DNA"/>
</dbReference>
<evidence type="ECO:0000256" key="4">
    <source>
        <dbReference type="PROSITE-ProRule" id="PRU00221"/>
    </source>
</evidence>
<dbReference type="PROSITE" id="PS50222">
    <property type="entry name" value="EF_HAND_2"/>
    <property type="match status" value="1"/>
</dbReference>
<dbReference type="GO" id="GO:0005730">
    <property type="term" value="C:nucleolus"/>
    <property type="evidence" value="ECO:0007669"/>
    <property type="project" value="UniProtKB-SubCell"/>
</dbReference>
<sequence length="249" mass="28819">MPFDLHPTIDVLVTCGRDGTARVWDMRTKACIHTLTGHNNTVADIRCQAAEPQVITGSHDSTIRLWDLAAGKSRVTLTNHKKSVRALTLHPKQYNQVVHGDKVKKPTSKRSFKRENKNRPMEMSSKRPVRLSKESDPAKKKMTRDPRFDDLSGEYNESYFKSNYSFLYDIKSREKEKIKKTMKKEKDPEKKVELKMLYNRMTAQFPLTEFQLDKMVDELDMDGDGEVDFSKLEKMFENYLQAKGYSGGE</sequence>
<dbReference type="InterPro" id="IPR036322">
    <property type="entry name" value="WD40_repeat_dom_sf"/>
</dbReference>
<comment type="function">
    <text evidence="5">Component of the 90S pre-ribosome involved in the maturation of rRNAs. Required for early cleavages of the pre-RNAs in the 40S ribosomal subunit maturation pathway.</text>
</comment>
<gene>
    <name evidence="8" type="ORF">MEDL_64750</name>
</gene>
<dbReference type="PROSITE" id="PS00678">
    <property type="entry name" value="WD_REPEATS_1"/>
    <property type="match status" value="2"/>
</dbReference>
<reference evidence="8" key="1">
    <citation type="submission" date="2021-03" db="EMBL/GenBank/DDBJ databases">
        <authorList>
            <person name="Bekaert M."/>
        </authorList>
    </citation>
    <scope>NUCLEOTIDE SEQUENCE</scope>
</reference>
<dbReference type="GO" id="GO:0071011">
    <property type="term" value="C:precatalytic spliceosome"/>
    <property type="evidence" value="ECO:0007669"/>
    <property type="project" value="TreeGrafter"/>
</dbReference>
<proteinExistence type="inferred from homology"/>
<dbReference type="Pfam" id="PF06102">
    <property type="entry name" value="RRP36"/>
    <property type="match status" value="1"/>
</dbReference>
<dbReference type="PANTHER" id="PTHR19923">
    <property type="entry name" value="WD40 REPEAT PROTEINPRL1/PRL2-RELATED"/>
    <property type="match status" value="1"/>
</dbReference>
<organism evidence="8 9">
    <name type="scientific">Mytilus edulis</name>
    <name type="common">Blue mussel</name>
    <dbReference type="NCBI Taxonomy" id="6550"/>
    <lineage>
        <taxon>Eukaryota</taxon>
        <taxon>Metazoa</taxon>
        <taxon>Spiralia</taxon>
        <taxon>Lophotrochozoa</taxon>
        <taxon>Mollusca</taxon>
        <taxon>Bivalvia</taxon>
        <taxon>Autobranchia</taxon>
        <taxon>Pteriomorphia</taxon>
        <taxon>Mytilida</taxon>
        <taxon>Mytiloidea</taxon>
        <taxon>Mytilidae</taxon>
        <taxon>Mytilinae</taxon>
        <taxon>Mytilus</taxon>
    </lineage>
</organism>
<keyword evidence="5" id="KW-0539">Nucleus</keyword>
<protein>
    <recommendedName>
        <fullName evidence="5">rRNA biogenesis protein RRP36</fullName>
    </recommendedName>
</protein>
<dbReference type="GO" id="GO:0071013">
    <property type="term" value="C:catalytic step 2 spliceosome"/>
    <property type="evidence" value="ECO:0007669"/>
    <property type="project" value="TreeGrafter"/>
</dbReference>
<dbReference type="GO" id="GO:0000398">
    <property type="term" value="P:mRNA splicing, via spliceosome"/>
    <property type="evidence" value="ECO:0007669"/>
    <property type="project" value="InterPro"/>
</dbReference>
<comment type="subunit">
    <text evidence="5">Associates with 90S and pre-40S pre-ribosomal particles.</text>
</comment>
<dbReference type="Gene3D" id="2.130.10.10">
    <property type="entry name" value="YVTN repeat-like/Quinoprotein amine dehydrogenase"/>
    <property type="match status" value="1"/>
</dbReference>
<keyword evidence="5" id="KW-0698">rRNA processing</keyword>
<dbReference type="SUPFAM" id="SSF47473">
    <property type="entry name" value="EF-hand"/>
    <property type="match status" value="1"/>
</dbReference>
<feature type="domain" description="EF-hand" evidence="7">
    <location>
        <begin position="207"/>
        <end position="242"/>
    </location>
</feature>
<dbReference type="GO" id="GO:0006364">
    <property type="term" value="P:rRNA processing"/>
    <property type="evidence" value="ECO:0007669"/>
    <property type="project" value="UniProtKB-UniRule"/>
</dbReference>
<dbReference type="InterPro" id="IPR002048">
    <property type="entry name" value="EF_hand_dom"/>
</dbReference>
<evidence type="ECO:0000259" key="7">
    <source>
        <dbReference type="PROSITE" id="PS50222"/>
    </source>
</evidence>
<dbReference type="SUPFAM" id="SSF50978">
    <property type="entry name" value="WD40 repeat-like"/>
    <property type="match status" value="1"/>
</dbReference>
<keyword evidence="1 4" id="KW-0853">WD repeat</keyword>
<dbReference type="PROSITE" id="PS50294">
    <property type="entry name" value="WD_REPEATS_REGION"/>
    <property type="match status" value="1"/>
</dbReference>
<dbReference type="GO" id="GO:0000974">
    <property type="term" value="C:Prp19 complex"/>
    <property type="evidence" value="ECO:0007669"/>
    <property type="project" value="TreeGrafter"/>
</dbReference>
<comment type="subcellular location">
    <subcellularLocation>
        <location evidence="5">Nucleus</location>
        <location evidence="5">Nucleolus</location>
    </subcellularLocation>
</comment>
<evidence type="ECO:0000256" key="2">
    <source>
        <dbReference type="ARBA" id="ARBA00022737"/>
    </source>
</evidence>
<dbReference type="Pfam" id="PF00400">
    <property type="entry name" value="WD40"/>
    <property type="match status" value="2"/>
</dbReference>
<name>A0A8S3VDL3_MYTED</name>
<comment type="similarity">
    <text evidence="3">Belongs to the WD repeat PRL1/PRL2 family.</text>
</comment>
<evidence type="ECO:0000256" key="6">
    <source>
        <dbReference type="SAM" id="MobiDB-lite"/>
    </source>
</evidence>
<evidence type="ECO:0000313" key="9">
    <source>
        <dbReference type="Proteomes" id="UP000683360"/>
    </source>
</evidence>
<dbReference type="OrthoDB" id="448446at2759"/>
<feature type="repeat" description="WD" evidence="4">
    <location>
        <begin position="1"/>
        <end position="34"/>
    </location>
</feature>
<comment type="similarity">
    <text evidence="5">Belongs to the RRP36 family.</text>
</comment>
<dbReference type="InterPro" id="IPR001680">
    <property type="entry name" value="WD40_rpt"/>
</dbReference>
<dbReference type="SMART" id="SM00320">
    <property type="entry name" value="WD40"/>
    <property type="match status" value="1"/>
</dbReference>